<name>A0A5R9GPD3_9PROT</name>
<dbReference type="InterPro" id="IPR003481">
    <property type="entry name" value="FliD_N"/>
</dbReference>
<dbReference type="Pfam" id="PF02465">
    <property type="entry name" value="FliD_N"/>
    <property type="match status" value="1"/>
</dbReference>
<proteinExistence type="inferred from homology"/>
<accession>A0A5R9GPD3</accession>
<dbReference type="GO" id="GO:0005576">
    <property type="term" value="C:extracellular region"/>
    <property type="evidence" value="ECO:0007669"/>
    <property type="project" value="UniProtKB-SubCell"/>
</dbReference>
<comment type="subunit">
    <text evidence="2 5">Homopentamer.</text>
</comment>
<dbReference type="GO" id="GO:0071973">
    <property type="term" value="P:bacterial-type flagellum-dependent cell motility"/>
    <property type="evidence" value="ECO:0007669"/>
    <property type="project" value="TreeGrafter"/>
</dbReference>
<dbReference type="PANTHER" id="PTHR30288:SF0">
    <property type="entry name" value="FLAGELLAR HOOK-ASSOCIATED PROTEIN 2"/>
    <property type="match status" value="1"/>
</dbReference>
<evidence type="ECO:0000256" key="3">
    <source>
        <dbReference type="ARBA" id="ARBA00023054"/>
    </source>
</evidence>
<protein>
    <recommendedName>
        <fullName evidence="5">Flagellar hook-associated protein 2</fullName>
        <shortName evidence="5">HAP2</shortName>
    </recommendedName>
    <alternativeName>
        <fullName evidence="5">Flagellar cap protein</fullName>
    </alternativeName>
</protein>
<sequence>MATGAITTPATPTTTTSPISTLVSGQVAGFDVQGAVDGLLSVRKFEISQLQAKQAAVTARQDALVQVNTAVSSLRTTALNMADSAAFFGYTASLASSSSTVNASTLLDVNGTSGVTAGQHSIVVSKIAQAERLSSSSAVLDGTGAAVSSATAALNISGSFQIAGMTVSVSTSDSLNSIAASINQLNTGASATGVSASVMKVGTNDFRLVLAADQTGATGFTLSGAALDAAGSLASLQLGATGQANAFQSLQTAQDAQISIDGLSMTRSTNTITDALSGVTLSLKQADPAVTVNMTIGVDQQALRANVQSFVDAYNSVQTMINDQFKFDAKTGTGGVLAGEPLLTTIQSSMSSSLLKTVPGLAADRNSLVLIGVEPDAKGQLTINENLFGNFLANDPTAIRDVFVAQGSSANNSLQFLTNGLGTPSGTYSVNLTQAASKATVTGTTDLSTGLAANETVTITDSASARQAVVNLTAGQSQSAMITALNNELSASYTEQHQLSTALTAGGSPATGSTTLSALGLGIAVGDTVSISGTLRSGLSVAGTYSVLNPGSDTISGLLSAIQSTFNQEVSASIDANGKITVTDTKTGDSQLTVNLTANNQGGGTLAFGSDTIVTEGRFALPVQAVMSGNGIAIESNSYGANNGFTIAQSADGLGIANQTLTGTDVAGTINGLSATGTGQMLIGSSGNVDGLAMLYSGTATGAVGDMTVGIGIAAAFDGLLNLYANPMTGLIQGSIASEQTTYDSMTTKIDSLNVLMEQQRTSLIKQFTSMQQAMATIQHSSSFISQADGLASARTA</sequence>
<comment type="function">
    <text evidence="5">Required for morphogenesis and for the elongation of the flagellar filament by facilitating polymerization of the flagellin monomers at the tip of growing filament. Forms a capping structure, which prevents flagellin subunits (transported through the central channel of the flagellum) from leaking out without polymerization at the distal end.</text>
</comment>
<keyword evidence="3" id="KW-0175">Coiled coil</keyword>
<evidence type="ECO:0000256" key="1">
    <source>
        <dbReference type="ARBA" id="ARBA00009764"/>
    </source>
</evidence>
<keyword evidence="4 5" id="KW-0975">Bacterial flagellum</keyword>
<dbReference type="Pfam" id="PF07195">
    <property type="entry name" value="FliD_C"/>
    <property type="match status" value="1"/>
</dbReference>
<reference evidence="8 9" key="1">
    <citation type="journal article" date="2019" name="Appl. Environ. Microbiol.">
        <title>Environmental Evidence and Genomic Insight of Iron-oxidizing Bacteria Preference Towards More Corrosion Resistant Stainless Steel at Higher Salinities.</title>
        <authorList>
            <person name="Garrison C.E."/>
            <person name="Price K.A."/>
            <person name="Field E.K."/>
        </authorList>
    </citation>
    <scope>NUCLEOTIDE SEQUENCE [LARGE SCALE GENOMIC DNA]</scope>
    <source>
        <strain evidence="8 9">P3</strain>
    </source>
</reference>
<evidence type="ECO:0000256" key="2">
    <source>
        <dbReference type="ARBA" id="ARBA00011255"/>
    </source>
</evidence>
<comment type="caution">
    <text evidence="8">The sequence shown here is derived from an EMBL/GenBank/DDBJ whole genome shotgun (WGS) entry which is preliminary data.</text>
</comment>
<evidence type="ECO:0000259" key="6">
    <source>
        <dbReference type="Pfam" id="PF02465"/>
    </source>
</evidence>
<keyword evidence="5" id="KW-0964">Secreted</keyword>
<evidence type="ECO:0000256" key="4">
    <source>
        <dbReference type="ARBA" id="ARBA00023143"/>
    </source>
</evidence>
<dbReference type="PANTHER" id="PTHR30288">
    <property type="entry name" value="FLAGELLAR CAP/ASSEMBLY PROTEIN FLID"/>
    <property type="match status" value="1"/>
</dbReference>
<feature type="domain" description="Flagellar hook-associated protein 2 C-terminal" evidence="7">
    <location>
        <begin position="253"/>
        <end position="446"/>
    </location>
</feature>
<gene>
    <name evidence="8" type="ORF">FEF65_09630</name>
</gene>
<evidence type="ECO:0000259" key="7">
    <source>
        <dbReference type="Pfam" id="PF07195"/>
    </source>
</evidence>
<keyword evidence="8" id="KW-0282">Flagellum</keyword>
<dbReference type="GO" id="GO:0009424">
    <property type="term" value="C:bacterial-type flagellum hook"/>
    <property type="evidence" value="ECO:0007669"/>
    <property type="project" value="UniProtKB-UniRule"/>
</dbReference>
<keyword evidence="8" id="KW-0966">Cell projection</keyword>
<keyword evidence="9" id="KW-1185">Reference proteome</keyword>
<feature type="domain" description="Flagellar hook-associated protein 2 N-terminal" evidence="6">
    <location>
        <begin position="29"/>
        <end position="130"/>
    </location>
</feature>
<evidence type="ECO:0000313" key="9">
    <source>
        <dbReference type="Proteomes" id="UP000306585"/>
    </source>
</evidence>
<dbReference type="AlphaFoldDB" id="A0A5R9GPD3"/>
<comment type="similarity">
    <text evidence="1 5">Belongs to the FliD family.</text>
</comment>
<dbReference type="EMBL" id="VBRY01000008">
    <property type="protein sequence ID" value="TLS66769.1"/>
    <property type="molecule type" value="Genomic_DNA"/>
</dbReference>
<dbReference type="GO" id="GO:0009421">
    <property type="term" value="C:bacterial-type flagellum filament cap"/>
    <property type="evidence" value="ECO:0007669"/>
    <property type="project" value="InterPro"/>
</dbReference>
<dbReference type="GO" id="GO:0007155">
    <property type="term" value="P:cell adhesion"/>
    <property type="evidence" value="ECO:0007669"/>
    <property type="project" value="InterPro"/>
</dbReference>
<dbReference type="Proteomes" id="UP000306585">
    <property type="component" value="Unassembled WGS sequence"/>
</dbReference>
<keyword evidence="8" id="KW-0969">Cilium</keyword>
<dbReference type="InterPro" id="IPR040026">
    <property type="entry name" value="FliD"/>
</dbReference>
<comment type="subcellular location">
    <subcellularLocation>
        <location evidence="5">Secreted</location>
    </subcellularLocation>
    <subcellularLocation>
        <location evidence="5">Bacterial flagellum</location>
    </subcellularLocation>
</comment>
<evidence type="ECO:0000256" key="5">
    <source>
        <dbReference type="RuleBase" id="RU362066"/>
    </source>
</evidence>
<organism evidence="8 9">
    <name type="scientific">Mariprofundus erugo</name>
    <dbReference type="NCBI Taxonomy" id="2528639"/>
    <lineage>
        <taxon>Bacteria</taxon>
        <taxon>Pseudomonadati</taxon>
        <taxon>Pseudomonadota</taxon>
        <taxon>Candidatius Mariprofundia</taxon>
        <taxon>Mariprofundales</taxon>
        <taxon>Mariprofundaceae</taxon>
        <taxon>Mariprofundus</taxon>
    </lineage>
</organism>
<evidence type="ECO:0000313" key="8">
    <source>
        <dbReference type="EMBL" id="TLS66769.1"/>
    </source>
</evidence>
<dbReference type="RefSeq" id="WP_138239598.1">
    <property type="nucleotide sequence ID" value="NZ_VBRY01000008.1"/>
</dbReference>
<dbReference type="InterPro" id="IPR010809">
    <property type="entry name" value="FliD_C"/>
</dbReference>